<evidence type="ECO:0000256" key="1">
    <source>
        <dbReference type="SAM" id="MobiDB-lite"/>
    </source>
</evidence>
<dbReference type="Gene3D" id="3.40.640.10">
    <property type="entry name" value="Type I PLP-dependent aspartate aminotransferase-like (Major domain)"/>
    <property type="match status" value="1"/>
</dbReference>
<feature type="compositionally biased region" description="Basic residues" evidence="1">
    <location>
        <begin position="106"/>
        <end position="121"/>
    </location>
</feature>
<dbReference type="InterPro" id="IPR015421">
    <property type="entry name" value="PyrdxlP-dep_Trfase_major"/>
</dbReference>
<dbReference type="InterPro" id="IPR015422">
    <property type="entry name" value="PyrdxlP-dep_Trfase_small"/>
</dbReference>
<gene>
    <name evidence="3" type="ORF">NCGR_LOCUS29297</name>
</gene>
<dbReference type="InterPro" id="IPR004839">
    <property type="entry name" value="Aminotransferase_I/II_large"/>
</dbReference>
<dbReference type="GO" id="GO:0006572">
    <property type="term" value="P:L-tyrosine catabolic process"/>
    <property type="evidence" value="ECO:0007669"/>
    <property type="project" value="TreeGrafter"/>
</dbReference>
<feature type="region of interest" description="Disordered" evidence="1">
    <location>
        <begin position="27"/>
        <end position="56"/>
    </location>
</feature>
<dbReference type="Pfam" id="PF00155">
    <property type="entry name" value="Aminotran_1_2"/>
    <property type="match status" value="1"/>
</dbReference>
<dbReference type="PANTHER" id="PTHR45744:SF18">
    <property type="entry name" value="NICOTIANAMINE AMINOTRANSFERASE HOMOLOG"/>
    <property type="match status" value="1"/>
</dbReference>
<dbReference type="EMBL" id="CAJGYO010000007">
    <property type="protein sequence ID" value="CAD6244701.1"/>
    <property type="molecule type" value="Genomic_DNA"/>
</dbReference>
<organism evidence="3 4">
    <name type="scientific">Miscanthus lutarioriparius</name>
    <dbReference type="NCBI Taxonomy" id="422564"/>
    <lineage>
        <taxon>Eukaryota</taxon>
        <taxon>Viridiplantae</taxon>
        <taxon>Streptophyta</taxon>
        <taxon>Embryophyta</taxon>
        <taxon>Tracheophyta</taxon>
        <taxon>Spermatophyta</taxon>
        <taxon>Magnoliopsida</taxon>
        <taxon>Liliopsida</taxon>
        <taxon>Poales</taxon>
        <taxon>Poaceae</taxon>
        <taxon>PACMAD clade</taxon>
        <taxon>Panicoideae</taxon>
        <taxon>Andropogonodae</taxon>
        <taxon>Andropogoneae</taxon>
        <taxon>Saccharinae</taxon>
        <taxon>Miscanthus</taxon>
    </lineage>
</organism>
<dbReference type="Proteomes" id="UP000604825">
    <property type="component" value="Unassembled WGS sequence"/>
</dbReference>
<reference evidence="3" key="1">
    <citation type="submission" date="2020-10" db="EMBL/GenBank/DDBJ databases">
        <authorList>
            <person name="Han B."/>
            <person name="Lu T."/>
            <person name="Zhao Q."/>
            <person name="Huang X."/>
            <person name="Zhao Y."/>
        </authorList>
    </citation>
    <scope>NUCLEOTIDE SEQUENCE</scope>
</reference>
<dbReference type="AlphaFoldDB" id="A0A811PGY8"/>
<proteinExistence type="predicted"/>
<dbReference type="GO" id="GO:0030170">
    <property type="term" value="F:pyridoxal phosphate binding"/>
    <property type="evidence" value="ECO:0007669"/>
    <property type="project" value="InterPro"/>
</dbReference>
<sequence length="457" mass="49430">MVTSMKHSIEHVRGGAALPLLLPVAQARKQPEDEDEGWEPAAAGAGGFDRSLKEQRSKQLAPARGFGVAWAAALPCRGLVVIGLRGTSTSTSGTKGRSDAGDTRARAWKPARRRLCRPRRSRGGEDGGGHGARRCRGGEDGGRHGAQGQGRRCSSGGGAGARDPTVACAKAEYDGGHGALFREVRGVREVRERARGLAPLDPGQTKLLSPDNIYLTAGCCQAIEVIISVLAQPGSNVLLPKPGFPMYKSRTMFSNLEARHFNLIPDRGWEADLESLEALADENTVAMVIINPSNPCGSVYSYDHLAKIAETARKLGIIIIADEVDKLIENYMNITNDPATLSRRACVSADVKLMANYVLQGAVPQIIANTKEDYFNKILNLLRNSADLCYNKIKETRGITCPHKPEGSMFVMVKLDLSWLDGIQDDLDFCCRLVKEDSVIVLPGSALGMKDFHTLRM</sequence>
<feature type="compositionally biased region" description="Basic and acidic residues" evidence="1">
    <location>
        <begin position="96"/>
        <end position="105"/>
    </location>
</feature>
<name>A0A811PGY8_9POAL</name>
<comment type="caution">
    <text evidence="3">The sequence shown here is derived from an EMBL/GenBank/DDBJ whole genome shotgun (WGS) entry which is preliminary data.</text>
</comment>
<evidence type="ECO:0000313" key="3">
    <source>
        <dbReference type="EMBL" id="CAD6244701.1"/>
    </source>
</evidence>
<feature type="domain" description="Aminotransferase class I/classII large" evidence="2">
    <location>
        <begin position="169"/>
        <end position="324"/>
    </location>
</feature>
<feature type="compositionally biased region" description="Low complexity" evidence="1">
    <location>
        <begin position="86"/>
        <end position="95"/>
    </location>
</feature>
<feature type="region of interest" description="Disordered" evidence="1">
    <location>
        <begin position="86"/>
        <end position="159"/>
    </location>
</feature>
<dbReference type="CDD" id="cd00609">
    <property type="entry name" value="AAT_like"/>
    <property type="match status" value="1"/>
</dbReference>
<dbReference type="Gene3D" id="3.90.1150.10">
    <property type="entry name" value="Aspartate Aminotransferase, domain 1"/>
    <property type="match status" value="1"/>
</dbReference>
<accession>A0A811PGY8</accession>
<evidence type="ECO:0000259" key="2">
    <source>
        <dbReference type="Pfam" id="PF00155"/>
    </source>
</evidence>
<protein>
    <recommendedName>
        <fullName evidence="2">Aminotransferase class I/classII large domain-containing protein</fullName>
    </recommendedName>
</protein>
<keyword evidence="4" id="KW-1185">Reference proteome</keyword>
<dbReference type="GO" id="GO:0004838">
    <property type="term" value="F:L-tyrosine-2-oxoglutarate transaminase activity"/>
    <property type="evidence" value="ECO:0007669"/>
    <property type="project" value="TreeGrafter"/>
</dbReference>
<dbReference type="OrthoDB" id="7042322at2759"/>
<dbReference type="PANTHER" id="PTHR45744">
    <property type="entry name" value="TYROSINE AMINOTRANSFERASE"/>
    <property type="match status" value="1"/>
</dbReference>
<dbReference type="SUPFAM" id="SSF53383">
    <property type="entry name" value="PLP-dependent transferases"/>
    <property type="match status" value="1"/>
</dbReference>
<dbReference type="InterPro" id="IPR015424">
    <property type="entry name" value="PyrdxlP-dep_Trfase"/>
</dbReference>
<evidence type="ECO:0000313" key="4">
    <source>
        <dbReference type="Proteomes" id="UP000604825"/>
    </source>
</evidence>